<name>A0A931G1W6_9ACTN</name>
<evidence type="ECO:0000313" key="3">
    <source>
        <dbReference type="Proteomes" id="UP000598146"/>
    </source>
</evidence>
<keyword evidence="3" id="KW-1185">Reference proteome</keyword>
<feature type="compositionally biased region" description="Basic and acidic residues" evidence="1">
    <location>
        <begin position="1"/>
        <end position="19"/>
    </location>
</feature>
<evidence type="ECO:0000256" key="1">
    <source>
        <dbReference type="SAM" id="MobiDB-lite"/>
    </source>
</evidence>
<accession>A0A931G1W6</accession>
<dbReference type="AlphaFoldDB" id="A0A931G1W6"/>
<feature type="compositionally biased region" description="Basic residues" evidence="1">
    <location>
        <begin position="43"/>
        <end position="57"/>
    </location>
</feature>
<dbReference type="EMBL" id="JADQTO010000037">
    <property type="protein sequence ID" value="MBG0568378.1"/>
    <property type="molecule type" value="Genomic_DNA"/>
</dbReference>
<dbReference type="RefSeq" id="WP_196420150.1">
    <property type="nucleotide sequence ID" value="NZ_JADQTO010000037.1"/>
</dbReference>
<feature type="region of interest" description="Disordered" evidence="1">
    <location>
        <begin position="1"/>
        <end position="57"/>
    </location>
</feature>
<protein>
    <submittedName>
        <fullName evidence="2">Uncharacterized protein</fullName>
    </submittedName>
</protein>
<reference evidence="2" key="1">
    <citation type="submission" date="2020-11" db="EMBL/GenBank/DDBJ databases">
        <title>Isolation and identification of active actinomycetes.</title>
        <authorList>
            <person name="Sun X."/>
        </authorList>
    </citation>
    <scope>NUCLEOTIDE SEQUENCE</scope>
    <source>
        <strain evidence="2">NEAU-A11</strain>
    </source>
</reference>
<sequence>MAEQHIPAESKKIHGDKLAEAFAHADQGRDEEPESESPDVRLLSRHPGAKTSHVVRR</sequence>
<gene>
    <name evidence="2" type="ORF">I4J89_43835</name>
</gene>
<comment type="caution">
    <text evidence="2">The sequence shown here is derived from an EMBL/GenBank/DDBJ whole genome shotgun (WGS) entry which is preliminary data.</text>
</comment>
<proteinExistence type="predicted"/>
<dbReference type="Proteomes" id="UP000598146">
    <property type="component" value="Unassembled WGS sequence"/>
</dbReference>
<evidence type="ECO:0000313" key="2">
    <source>
        <dbReference type="EMBL" id="MBG0568378.1"/>
    </source>
</evidence>
<organism evidence="2 3">
    <name type="scientific">Actinoplanes aureus</name>
    <dbReference type="NCBI Taxonomy" id="2792083"/>
    <lineage>
        <taxon>Bacteria</taxon>
        <taxon>Bacillati</taxon>
        <taxon>Actinomycetota</taxon>
        <taxon>Actinomycetes</taxon>
        <taxon>Micromonosporales</taxon>
        <taxon>Micromonosporaceae</taxon>
        <taxon>Actinoplanes</taxon>
    </lineage>
</organism>